<dbReference type="OrthoDB" id="978at2759"/>
<keyword evidence="7" id="KW-1185">Reference proteome</keyword>
<comment type="similarity">
    <text evidence="1">Belongs to the carnosine N-methyltransferase family.</text>
</comment>
<protein>
    <recommendedName>
        <fullName evidence="2">carnosine N-methyltransferase</fullName>
        <ecNumber evidence="2">2.1.1.22</ecNumber>
    </recommendedName>
</protein>
<accession>A0A433CVS7</accession>
<evidence type="ECO:0000256" key="4">
    <source>
        <dbReference type="ARBA" id="ARBA00022679"/>
    </source>
</evidence>
<evidence type="ECO:0000313" key="6">
    <source>
        <dbReference type="EMBL" id="RUP42673.1"/>
    </source>
</evidence>
<dbReference type="InterPro" id="IPR012901">
    <property type="entry name" value="CARME"/>
</dbReference>
<dbReference type="InterPro" id="IPR029063">
    <property type="entry name" value="SAM-dependent_MTases_sf"/>
</dbReference>
<dbReference type="EC" id="2.1.1.22" evidence="2"/>
<keyword evidence="5" id="KW-0949">S-adenosyl-L-methionine</keyword>
<dbReference type="Proteomes" id="UP000268093">
    <property type="component" value="Unassembled WGS sequence"/>
</dbReference>
<name>A0A433CVS7_9FUNG</name>
<keyword evidence="3" id="KW-0489">Methyltransferase</keyword>
<dbReference type="AlphaFoldDB" id="A0A433CVS7"/>
<keyword evidence="4" id="KW-0808">Transferase</keyword>
<evidence type="ECO:0000256" key="2">
    <source>
        <dbReference type="ARBA" id="ARBA00012003"/>
    </source>
</evidence>
<evidence type="ECO:0000256" key="3">
    <source>
        <dbReference type="ARBA" id="ARBA00022603"/>
    </source>
</evidence>
<dbReference type="GO" id="GO:0030735">
    <property type="term" value="F:carnosine N-methyltransferase activity"/>
    <property type="evidence" value="ECO:0007669"/>
    <property type="project" value="UniProtKB-EC"/>
</dbReference>
<dbReference type="PANTHER" id="PTHR12303">
    <property type="entry name" value="CARNOSINE N-METHYLTRANSFERASE"/>
    <property type="match status" value="1"/>
</dbReference>
<dbReference type="Gene3D" id="3.40.50.150">
    <property type="entry name" value="Vaccinia Virus protein VP39"/>
    <property type="match status" value="1"/>
</dbReference>
<proteinExistence type="inferred from homology"/>
<dbReference type="Pfam" id="PF07942">
    <property type="entry name" value="CARME"/>
    <property type="match status" value="1"/>
</dbReference>
<dbReference type="EMBL" id="RBNI01012785">
    <property type="protein sequence ID" value="RUP42673.1"/>
    <property type="molecule type" value="Genomic_DNA"/>
</dbReference>
<comment type="caution">
    <text evidence="6">The sequence shown here is derived from an EMBL/GenBank/DDBJ whole genome shotgun (WGS) entry which is preliminary data.</text>
</comment>
<evidence type="ECO:0000313" key="7">
    <source>
        <dbReference type="Proteomes" id="UP000268093"/>
    </source>
</evidence>
<dbReference type="SMART" id="SM01296">
    <property type="entry name" value="N2227"/>
    <property type="match status" value="1"/>
</dbReference>
<evidence type="ECO:0000256" key="5">
    <source>
        <dbReference type="ARBA" id="ARBA00022691"/>
    </source>
</evidence>
<gene>
    <name evidence="6" type="ORF">BC936DRAFT_138243</name>
</gene>
<dbReference type="PANTHER" id="PTHR12303:SF6">
    <property type="entry name" value="CARNOSINE N-METHYLTRANSFERASE"/>
    <property type="match status" value="1"/>
</dbReference>
<evidence type="ECO:0000256" key="1">
    <source>
        <dbReference type="ARBA" id="ARBA00010086"/>
    </source>
</evidence>
<dbReference type="GO" id="GO:0032259">
    <property type="term" value="P:methylation"/>
    <property type="evidence" value="ECO:0007669"/>
    <property type="project" value="UniProtKB-KW"/>
</dbReference>
<organism evidence="6 7">
    <name type="scientific">Jimgerdemannia flammicorona</name>
    <dbReference type="NCBI Taxonomy" id="994334"/>
    <lineage>
        <taxon>Eukaryota</taxon>
        <taxon>Fungi</taxon>
        <taxon>Fungi incertae sedis</taxon>
        <taxon>Mucoromycota</taxon>
        <taxon>Mucoromycotina</taxon>
        <taxon>Endogonomycetes</taxon>
        <taxon>Endogonales</taxon>
        <taxon>Endogonaceae</taxon>
        <taxon>Jimgerdemannia</taxon>
    </lineage>
</organism>
<reference evidence="6 7" key="1">
    <citation type="journal article" date="2018" name="New Phytol.">
        <title>Phylogenomics of Endogonaceae and evolution of mycorrhizas within Mucoromycota.</title>
        <authorList>
            <person name="Chang Y."/>
            <person name="Desiro A."/>
            <person name="Na H."/>
            <person name="Sandor L."/>
            <person name="Lipzen A."/>
            <person name="Clum A."/>
            <person name="Barry K."/>
            <person name="Grigoriev I.V."/>
            <person name="Martin F.M."/>
            <person name="Stajich J.E."/>
            <person name="Smith M.E."/>
            <person name="Bonito G."/>
            <person name="Spatafora J.W."/>
        </authorList>
    </citation>
    <scope>NUCLEOTIDE SEQUENCE [LARGE SCALE GENOMIC DNA]</scope>
    <source>
        <strain evidence="6 7">GMNB39</strain>
    </source>
</reference>
<sequence length="210" mass="23836">MASMSRVRQYAIYPFIHSFSNIRRSADQLRPVMIPDVLPGDLPPGAAFSMVAGDFLDVYGQGKENFVALLRSCFLVSAAPERWDVVVTCYFIDTAKNIMEYMEVIRRALKPGGVWINIGPLLYHFENSPGEFSIELSLEEVKDVACKLGFRFETESMVAATYTSNPDTMLRYQYECAYWTAVKEWSDSDAGIYYVHDVDDDEDEELEEGA</sequence>
<dbReference type="SUPFAM" id="SSF53335">
    <property type="entry name" value="S-adenosyl-L-methionine-dependent methyltransferases"/>
    <property type="match status" value="1"/>
</dbReference>